<dbReference type="InterPro" id="IPR038186">
    <property type="entry name" value="CHAD_dom_sf"/>
</dbReference>
<dbReference type="RefSeq" id="WP_106990309.1">
    <property type="nucleotide sequence ID" value="NZ_JAVEVW010000061.1"/>
</dbReference>
<name>A0A2P6M969_9GAMM</name>
<dbReference type="AlphaFoldDB" id="A0A2P6M969"/>
<keyword evidence="4" id="KW-1185">Reference proteome</keyword>
<sequence>MPKASPAPPPEASPPEPAPPAAKPATGEALRDFALAELANAVRQLAREGDARHSGVHQARKSLRRVRATLALARRGLGGPGRRLDEELGRLCRGLSPLRDGQALVEALGRLGPTAPPALQAQLPQAIGLAEARREGLLARALARDPEFARRRARIGQFAGRLARLPWGEVRDKHVARAVARSERRLARARKRVARQPGHDERWHVLRRRLRRLRQQDHLLLGLSPSLRPAGGVPLDEAAALGEAQDDVLLLRHCGSHSPFPPDLRRALRALARERLQRVRDATNGA</sequence>
<dbReference type="Proteomes" id="UP000241736">
    <property type="component" value="Unassembled WGS sequence"/>
</dbReference>
<evidence type="ECO:0000313" key="3">
    <source>
        <dbReference type="EMBL" id="PRH82536.1"/>
    </source>
</evidence>
<protein>
    <recommendedName>
        <fullName evidence="2">CHAD domain-containing protein</fullName>
    </recommendedName>
</protein>
<feature type="region of interest" description="Disordered" evidence="1">
    <location>
        <begin position="1"/>
        <end position="29"/>
    </location>
</feature>
<organism evidence="3 4">
    <name type="scientific">Arenimonas caeni</name>
    <dbReference type="NCBI Taxonomy" id="2058085"/>
    <lineage>
        <taxon>Bacteria</taxon>
        <taxon>Pseudomonadati</taxon>
        <taxon>Pseudomonadota</taxon>
        <taxon>Gammaproteobacteria</taxon>
        <taxon>Lysobacterales</taxon>
        <taxon>Lysobacteraceae</taxon>
        <taxon>Arenimonas</taxon>
    </lineage>
</organism>
<proteinExistence type="predicted"/>
<gene>
    <name evidence="3" type="ORF">C6N40_07040</name>
</gene>
<dbReference type="InterPro" id="IPR007899">
    <property type="entry name" value="CHAD_dom"/>
</dbReference>
<dbReference type="SMART" id="SM00880">
    <property type="entry name" value="CHAD"/>
    <property type="match status" value="1"/>
</dbReference>
<dbReference type="PROSITE" id="PS51708">
    <property type="entry name" value="CHAD"/>
    <property type="match status" value="1"/>
</dbReference>
<dbReference type="EMBL" id="PVLF01000007">
    <property type="protein sequence ID" value="PRH82536.1"/>
    <property type="molecule type" value="Genomic_DNA"/>
</dbReference>
<evidence type="ECO:0000259" key="2">
    <source>
        <dbReference type="PROSITE" id="PS51708"/>
    </source>
</evidence>
<comment type="caution">
    <text evidence="3">The sequence shown here is derived from an EMBL/GenBank/DDBJ whole genome shotgun (WGS) entry which is preliminary data.</text>
</comment>
<reference evidence="3 4" key="1">
    <citation type="submission" date="2018-03" db="EMBL/GenBank/DDBJ databases">
        <title>Arenimonas caeni sp. nov., isolated from activated sludge.</title>
        <authorList>
            <person name="Liu H."/>
        </authorList>
    </citation>
    <scope>NUCLEOTIDE SEQUENCE [LARGE SCALE GENOMIC DNA]</scope>
    <source>
        <strain evidence="4">z29</strain>
    </source>
</reference>
<evidence type="ECO:0000313" key="4">
    <source>
        <dbReference type="Proteomes" id="UP000241736"/>
    </source>
</evidence>
<dbReference type="Gene3D" id="1.40.20.10">
    <property type="entry name" value="CHAD domain"/>
    <property type="match status" value="1"/>
</dbReference>
<feature type="domain" description="CHAD" evidence="2">
    <location>
        <begin position="15"/>
        <end position="286"/>
    </location>
</feature>
<dbReference type="PANTHER" id="PTHR39339:SF1">
    <property type="entry name" value="CHAD DOMAIN-CONTAINING PROTEIN"/>
    <property type="match status" value="1"/>
</dbReference>
<feature type="compositionally biased region" description="Pro residues" evidence="1">
    <location>
        <begin position="1"/>
        <end position="22"/>
    </location>
</feature>
<dbReference type="Pfam" id="PF05235">
    <property type="entry name" value="CHAD"/>
    <property type="match status" value="1"/>
</dbReference>
<dbReference type="PANTHER" id="PTHR39339">
    <property type="entry name" value="SLR1444 PROTEIN"/>
    <property type="match status" value="1"/>
</dbReference>
<dbReference type="OrthoDB" id="6024628at2"/>
<accession>A0A2P6M969</accession>
<evidence type="ECO:0000256" key="1">
    <source>
        <dbReference type="SAM" id="MobiDB-lite"/>
    </source>
</evidence>